<accession>A0A6A4RPF7</accession>
<evidence type="ECO:0000313" key="2">
    <source>
        <dbReference type="Proteomes" id="UP000441586"/>
    </source>
</evidence>
<sequence>MYPAVISYRGLKNADEVIAGALLASTLDGDCGPCTQLVIDMWIDAGVSSEKLRTCADGYSELAGDVGLGYRFAVAAIAGDLETDRMAQEITKKFGRKGLVAVAYASASGRFYPVFKRSLGHGATCSRLRFGKQEELVLNE</sequence>
<name>A0A6A4RPF7_9RHOB</name>
<gene>
    <name evidence="1" type="ORF">GP644_00415</name>
</gene>
<dbReference type="EMBL" id="WSFO01000001">
    <property type="protein sequence ID" value="KAE9632860.1"/>
    <property type="molecule type" value="Genomic_DNA"/>
</dbReference>
<dbReference type="Proteomes" id="UP000441586">
    <property type="component" value="Unassembled WGS sequence"/>
</dbReference>
<comment type="caution">
    <text evidence="1">The sequence shown here is derived from an EMBL/GenBank/DDBJ whole genome shotgun (WGS) entry which is preliminary data.</text>
</comment>
<proteinExistence type="predicted"/>
<organism evidence="1 2">
    <name type="scientific">Parasedimentitalea maritima</name>
    <dbReference type="NCBI Taxonomy" id="2578117"/>
    <lineage>
        <taxon>Bacteria</taxon>
        <taxon>Pseudomonadati</taxon>
        <taxon>Pseudomonadota</taxon>
        <taxon>Alphaproteobacteria</taxon>
        <taxon>Rhodobacterales</taxon>
        <taxon>Paracoccaceae</taxon>
        <taxon>Parasedimentitalea</taxon>
    </lineage>
</organism>
<evidence type="ECO:0000313" key="1">
    <source>
        <dbReference type="EMBL" id="KAE9632860.1"/>
    </source>
</evidence>
<dbReference type="AlphaFoldDB" id="A0A6A4RPF7"/>
<protein>
    <submittedName>
        <fullName evidence="1">Uncharacterized protein</fullName>
    </submittedName>
</protein>
<reference evidence="1 2" key="1">
    <citation type="submission" date="2019-12" db="EMBL/GenBank/DDBJ databases">
        <authorList>
            <person name="Zhang Y.-J."/>
        </authorList>
    </citation>
    <scope>NUCLEOTIDE SEQUENCE [LARGE SCALE GENOMIC DNA]</scope>
    <source>
        <strain evidence="1 2">H18S-6</strain>
    </source>
</reference>